<dbReference type="EMBL" id="JBBEGM010000017">
    <property type="protein sequence ID" value="MEJ2865322.1"/>
    <property type="molecule type" value="Genomic_DNA"/>
</dbReference>
<gene>
    <name evidence="2" type="ORF">WCD58_29465</name>
</gene>
<sequence length="71" mass="7595">MPSADETAAAVESAQRALAEIRAREAADAATEEQHRTEQLSSWHDDDQTVDATDSAASDVDEPDLVDADQP</sequence>
<feature type="compositionally biased region" description="Acidic residues" evidence="1">
    <location>
        <begin position="59"/>
        <end position="71"/>
    </location>
</feature>
<evidence type="ECO:0000313" key="3">
    <source>
        <dbReference type="Proteomes" id="UP001369736"/>
    </source>
</evidence>
<name>A0ABU8MDC1_9PSEU</name>
<feature type="compositionally biased region" description="Basic and acidic residues" evidence="1">
    <location>
        <begin position="23"/>
        <end position="47"/>
    </location>
</feature>
<protein>
    <submittedName>
        <fullName evidence="2">Uncharacterized protein</fullName>
    </submittedName>
</protein>
<feature type="region of interest" description="Disordered" evidence="1">
    <location>
        <begin position="23"/>
        <end position="71"/>
    </location>
</feature>
<evidence type="ECO:0000313" key="2">
    <source>
        <dbReference type="EMBL" id="MEJ2865322.1"/>
    </source>
</evidence>
<reference evidence="2 3" key="1">
    <citation type="submission" date="2024-03" db="EMBL/GenBank/DDBJ databases">
        <title>Actinomycetospora sp. OC33-EN07, a novel actinomycete isolated from wild orchid (Aerides multiflora).</title>
        <authorList>
            <person name="Suriyachadkun C."/>
        </authorList>
    </citation>
    <scope>NUCLEOTIDE SEQUENCE [LARGE SCALE GENOMIC DNA]</scope>
    <source>
        <strain evidence="2 3">OC33-EN07</strain>
    </source>
</reference>
<proteinExistence type="predicted"/>
<keyword evidence="3" id="KW-1185">Reference proteome</keyword>
<dbReference type="Proteomes" id="UP001369736">
    <property type="component" value="Unassembled WGS sequence"/>
</dbReference>
<comment type="caution">
    <text evidence="2">The sequence shown here is derived from an EMBL/GenBank/DDBJ whole genome shotgun (WGS) entry which is preliminary data.</text>
</comment>
<accession>A0ABU8MDC1</accession>
<evidence type="ECO:0000256" key="1">
    <source>
        <dbReference type="SAM" id="MobiDB-lite"/>
    </source>
</evidence>
<organism evidence="2 3">
    <name type="scientific">Actinomycetospora flava</name>
    <dbReference type="NCBI Taxonomy" id="3129232"/>
    <lineage>
        <taxon>Bacteria</taxon>
        <taxon>Bacillati</taxon>
        <taxon>Actinomycetota</taxon>
        <taxon>Actinomycetes</taxon>
        <taxon>Pseudonocardiales</taxon>
        <taxon>Pseudonocardiaceae</taxon>
        <taxon>Actinomycetospora</taxon>
    </lineage>
</organism>
<dbReference type="RefSeq" id="WP_337706697.1">
    <property type="nucleotide sequence ID" value="NZ_JBBEGM010000017.1"/>
</dbReference>